<dbReference type="Proteomes" id="UP000295382">
    <property type="component" value="Unassembled WGS sequence"/>
</dbReference>
<keyword evidence="3" id="KW-1185">Reference proteome</keyword>
<feature type="transmembrane region" description="Helical" evidence="1">
    <location>
        <begin position="21"/>
        <end position="41"/>
    </location>
</feature>
<organism evidence="2 3">
    <name type="scientific">Paucimonas lemoignei</name>
    <name type="common">Pseudomonas lemoignei</name>
    <dbReference type="NCBI Taxonomy" id="29443"/>
    <lineage>
        <taxon>Bacteria</taxon>
        <taxon>Pseudomonadati</taxon>
        <taxon>Pseudomonadota</taxon>
        <taxon>Betaproteobacteria</taxon>
        <taxon>Burkholderiales</taxon>
        <taxon>Burkholderiaceae</taxon>
        <taxon>Paucimonas</taxon>
    </lineage>
</organism>
<accession>A0A4R3HRC1</accession>
<protein>
    <submittedName>
        <fullName evidence="2">Uncharacterized protein</fullName>
    </submittedName>
</protein>
<feature type="transmembrane region" description="Helical" evidence="1">
    <location>
        <begin position="61"/>
        <end position="85"/>
    </location>
</feature>
<keyword evidence="1" id="KW-0472">Membrane</keyword>
<gene>
    <name evidence="2" type="ORF">EDC30_111105</name>
</gene>
<sequence length="133" mass="14770">MSSIENNNEDWREIRSRVDSIANAVFLVAGGALSLSISVILDKKTEPFITPNVARLASEAWYFMLASVILFLLVKAHLVFQAFMLQVKTDFVSRRLAWFNSVGWILGAIGFGCFAWGFIQMVRAAAIAVGVRL</sequence>
<keyword evidence="1" id="KW-1133">Transmembrane helix</keyword>
<name>A0A4R3HRC1_PAULE</name>
<dbReference type="EMBL" id="SLZQ01000011">
    <property type="protein sequence ID" value="TCS35190.1"/>
    <property type="molecule type" value="Genomic_DNA"/>
</dbReference>
<dbReference type="OrthoDB" id="8162297at2"/>
<evidence type="ECO:0000313" key="2">
    <source>
        <dbReference type="EMBL" id="TCS35190.1"/>
    </source>
</evidence>
<dbReference type="RefSeq" id="WP_132259768.1">
    <property type="nucleotide sequence ID" value="NZ_SLZQ01000011.1"/>
</dbReference>
<evidence type="ECO:0000313" key="3">
    <source>
        <dbReference type="Proteomes" id="UP000295382"/>
    </source>
</evidence>
<reference evidence="2 3" key="1">
    <citation type="submission" date="2019-03" db="EMBL/GenBank/DDBJ databases">
        <title>Genomic Encyclopedia of Type Strains, Phase IV (KMG-IV): sequencing the most valuable type-strain genomes for metagenomic binning, comparative biology and taxonomic classification.</title>
        <authorList>
            <person name="Goeker M."/>
        </authorList>
    </citation>
    <scope>NUCLEOTIDE SEQUENCE [LARGE SCALE GENOMIC DNA]</scope>
    <source>
        <strain evidence="2 3">DSM 7445</strain>
    </source>
</reference>
<keyword evidence="1" id="KW-0812">Transmembrane</keyword>
<proteinExistence type="predicted"/>
<feature type="transmembrane region" description="Helical" evidence="1">
    <location>
        <begin position="97"/>
        <end position="119"/>
    </location>
</feature>
<comment type="caution">
    <text evidence="2">The sequence shown here is derived from an EMBL/GenBank/DDBJ whole genome shotgun (WGS) entry which is preliminary data.</text>
</comment>
<evidence type="ECO:0000256" key="1">
    <source>
        <dbReference type="SAM" id="Phobius"/>
    </source>
</evidence>
<dbReference type="AlphaFoldDB" id="A0A4R3HRC1"/>